<evidence type="ECO:0000313" key="5">
    <source>
        <dbReference type="Proteomes" id="UP001152320"/>
    </source>
</evidence>
<feature type="compositionally biased region" description="Basic and acidic residues" evidence="1">
    <location>
        <begin position="776"/>
        <end position="800"/>
    </location>
</feature>
<dbReference type="PROSITE" id="PS50853">
    <property type="entry name" value="FN3"/>
    <property type="match status" value="8"/>
</dbReference>
<dbReference type="SUPFAM" id="SSF49265">
    <property type="entry name" value="Fibronectin type III"/>
    <property type="match status" value="4"/>
</dbReference>
<feature type="domain" description="Fibronectin type-III" evidence="3">
    <location>
        <begin position="868"/>
        <end position="958"/>
    </location>
</feature>
<evidence type="ECO:0000259" key="3">
    <source>
        <dbReference type="PROSITE" id="PS50853"/>
    </source>
</evidence>
<gene>
    <name evidence="4" type="ORF">HOLleu_28428</name>
</gene>
<dbReference type="EMBL" id="JAIZAY010000014">
    <property type="protein sequence ID" value="KAJ8029106.1"/>
    <property type="molecule type" value="Genomic_DNA"/>
</dbReference>
<feature type="region of interest" description="Disordered" evidence="1">
    <location>
        <begin position="220"/>
        <end position="243"/>
    </location>
</feature>
<keyword evidence="5" id="KW-1185">Reference proteome</keyword>
<organism evidence="4 5">
    <name type="scientific">Holothuria leucospilota</name>
    <name type="common">Black long sea cucumber</name>
    <name type="synonym">Mertensiothuria leucospilota</name>
    <dbReference type="NCBI Taxonomy" id="206669"/>
    <lineage>
        <taxon>Eukaryota</taxon>
        <taxon>Metazoa</taxon>
        <taxon>Echinodermata</taxon>
        <taxon>Eleutherozoa</taxon>
        <taxon>Echinozoa</taxon>
        <taxon>Holothuroidea</taxon>
        <taxon>Aspidochirotacea</taxon>
        <taxon>Aspidochirotida</taxon>
        <taxon>Holothuriidae</taxon>
        <taxon>Holothuria</taxon>
    </lineage>
</organism>
<evidence type="ECO:0000256" key="1">
    <source>
        <dbReference type="SAM" id="MobiDB-lite"/>
    </source>
</evidence>
<feature type="domain" description="Fibronectin type-III" evidence="3">
    <location>
        <begin position="36"/>
        <end position="134"/>
    </location>
</feature>
<dbReference type="Gene3D" id="2.60.40.10">
    <property type="entry name" value="Immunoglobulins"/>
    <property type="match status" value="8"/>
</dbReference>
<feature type="domain" description="Fibronectin type-III" evidence="3">
    <location>
        <begin position="139"/>
        <end position="238"/>
    </location>
</feature>
<feature type="domain" description="Fibronectin type-III" evidence="3">
    <location>
        <begin position="451"/>
        <end position="550"/>
    </location>
</feature>
<accession>A0A9Q1BM88</accession>
<feature type="domain" description="Fibronectin type-III" evidence="3">
    <location>
        <begin position="555"/>
        <end position="654"/>
    </location>
</feature>
<protein>
    <submittedName>
        <fullName evidence="4">Fibronectin type-III domain-containing protein 3A</fullName>
    </submittedName>
</protein>
<feature type="domain" description="Fibronectin type-III" evidence="3">
    <location>
        <begin position="243"/>
        <end position="342"/>
    </location>
</feature>
<dbReference type="InterPro" id="IPR003961">
    <property type="entry name" value="FN3_dom"/>
</dbReference>
<feature type="region of interest" description="Disordered" evidence="1">
    <location>
        <begin position="743"/>
        <end position="800"/>
    </location>
</feature>
<feature type="signal peptide" evidence="2">
    <location>
        <begin position="1"/>
        <end position="19"/>
    </location>
</feature>
<dbReference type="OrthoDB" id="10057517at2759"/>
<reference evidence="4" key="1">
    <citation type="submission" date="2021-10" db="EMBL/GenBank/DDBJ databases">
        <title>Tropical sea cucumber genome reveals ecological adaptation and Cuvierian tubules defense mechanism.</title>
        <authorList>
            <person name="Chen T."/>
        </authorList>
    </citation>
    <scope>NUCLEOTIDE SEQUENCE</scope>
    <source>
        <strain evidence="4">Nanhai2018</strain>
        <tissue evidence="4">Muscle</tissue>
    </source>
</reference>
<evidence type="ECO:0000313" key="4">
    <source>
        <dbReference type="EMBL" id="KAJ8029106.1"/>
    </source>
</evidence>
<sequence length="961" mass="109197">MGMHHSILHIFSFILSVRCCIPFGNSDIPSYSREQRQKVLQFTSVTPTSINVTWPAWNQDTDVGSGPISKYQIEIREEGQTNFSVFSAGKSLTYLFENLTENTNYEFRLVVFRDHRTHGEGPPSTVQTQRTLPRPPFYRTDNVISFTDVTPTSINVSWPAWNQDTDVGSGPISKYQIEIREKGDPHFRVISAGKSLSYRFENLTENTKYEFRLVVFRNHTTHGEGPPSKVQKQKTLPRPPFHRTDNVISFTDVTPTSINVSWPAWNQDTDVGSGPISKYQIEIREEGETQYRVISAGKSLTYLFENLTENTNYEFRLVVFRDHRTHGEGPPSKVQTQRTLPRPPFYRTNNVISFTDVTPTSINVSWPAWNQDTDVGSGPISKYQIEIREEGETQYRVISAGKSLSYLFENLTENTNYEFRLVVFRNHRTHGEGPASKVQTQRTLPRPPFYRTDNVISFSDVTPTSINVSWPAWNQDSDVRSGPISKYQIEIREEGETQYRVISAGKSLTYLFENLTENTNYEFRLVVFRNHRTHGEGPPSKVQTQRTLPRPPFYRTNNVISFTDVTPTSINVSWPAWNQDTDVGSGPISKYQIEIREQGEAHFRVISAGKSLTYLFENLIENTNYEFRLVVFRDHRTHGEGPPSNVQIQRTLPRHVPSYSQSRSDILEFSDVTSTSINVTWPAWDQATDVGSGPIASYKIQIKERFTDAFRTISVGKSFSYNFENFTEDTEYEFRVVIVSVHPNGEGPPSPTQSSKTPCNEDGRKNANGRLRTKRKIDSKVKQVKGDSSDDSESSVHEEDVRLSLTTPTWKRGKVVVARWQTAERQPSYGAIKKLLNVELKDLDGCPTNSSQMTEAFELRDGAKPTLAPQNLKVEVAGSGMLKFQWTEPPCGGRNGVVTKYQTSFSVQGRELKDTTGGTSKIYFGLKEGDKYTFKVKAETRYGRGPYTYPGCTSVFGTDIC</sequence>
<feature type="domain" description="Fibronectin type-III" evidence="3">
    <location>
        <begin position="663"/>
        <end position="760"/>
    </location>
</feature>
<dbReference type="InterPro" id="IPR036116">
    <property type="entry name" value="FN3_sf"/>
</dbReference>
<dbReference type="PANTHER" id="PTHR26391:SF18">
    <property type="entry name" value="PROTEIN KINASE RECEPTOR TIE-1, PUTATIVE-RELATED"/>
    <property type="match status" value="1"/>
</dbReference>
<dbReference type="AlphaFoldDB" id="A0A9Q1BM88"/>
<dbReference type="Pfam" id="PF00041">
    <property type="entry name" value="fn3"/>
    <property type="match status" value="8"/>
</dbReference>
<dbReference type="SMART" id="SM00060">
    <property type="entry name" value="FN3"/>
    <property type="match status" value="8"/>
</dbReference>
<name>A0A9Q1BM88_HOLLE</name>
<dbReference type="PANTHER" id="PTHR26391">
    <property type="entry name" value="INACTIVE TYROSINE-PROTEIN KINASE 7"/>
    <property type="match status" value="1"/>
</dbReference>
<dbReference type="CDD" id="cd00063">
    <property type="entry name" value="FN3"/>
    <property type="match status" value="8"/>
</dbReference>
<feature type="domain" description="Fibronectin type-III" evidence="3">
    <location>
        <begin position="347"/>
        <end position="446"/>
    </location>
</feature>
<keyword evidence="2" id="KW-0732">Signal</keyword>
<feature type="chain" id="PRO_5040201160" evidence="2">
    <location>
        <begin position="20"/>
        <end position="961"/>
    </location>
</feature>
<comment type="caution">
    <text evidence="4">The sequence shown here is derived from an EMBL/GenBank/DDBJ whole genome shotgun (WGS) entry which is preliminary data.</text>
</comment>
<dbReference type="Proteomes" id="UP001152320">
    <property type="component" value="Chromosome 14"/>
</dbReference>
<proteinExistence type="predicted"/>
<dbReference type="InterPro" id="IPR013783">
    <property type="entry name" value="Ig-like_fold"/>
</dbReference>
<evidence type="ECO:0000256" key="2">
    <source>
        <dbReference type="SAM" id="SignalP"/>
    </source>
</evidence>